<keyword evidence="4" id="KW-0408">Iron</keyword>
<keyword evidence="9" id="KW-1185">Reference proteome</keyword>
<dbReference type="AlphaFoldDB" id="A0A1Y6C4W2"/>
<dbReference type="Proteomes" id="UP000192907">
    <property type="component" value="Unassembled WGS sequence"/>
</dbReference>
<dbReference type="Gene3D" id="3.30.70.20">
    <property type="match status" value="1"/>
</dbReference>
<feature type="transmembrane region" description="Helical" evidence="6">
    <location>
        <begin position="6"/>
        <end position="25"/>
    </location>
</feature>
<dbReference type="PANTHER" id="PTHR48105">
    <property type="entry name" value="THIOREDOXIN REDUCTASE 1-RELATED-RELATED"/>
    <property type="match status" value="1"/>
</dbReference>
<evidence type="ECO:0000256" key="1">
    <source>
        <dbReference type="ARBA" id="ARBA00022630"/>
    </source>
</evidence>
<evidence type="ECO:0000313" key="9">
    <source>
        <dbReference type="Proteomes" id="UP000192907"/>
    </source>
</evidence>
<dbReference type="EMBL" id="FWZT01000011">
    <property type="protein sequence ID" value="SMF36402.1"/>
    <property type="molecule type" value="Genomic_DNA"/>
</dbReference>
<dbReference type="InterPro" id="IPR017896">
    <property type="entry name" value="4Fe4S_Fe-S-bd"/>
</dbReference>
<dbReference type="InterPro" id="IPR017900">
    <property type="entry name" value="4Fe4S_Fe_S_CS"/>
</dbReference>
<accession>A0A1Y6C4W2</accession>
<keyword evidence="2" id="KW-0479">Metal-binding</keyword>
<dbReference type="PRINTS" id="PR00368">
    <property type="entry name" value="FADPNR"/>
</dbReference>
<keyword evidence="6" id="KW-1133">Transmembrane helix</keyword>
<evidence type="ECO:0000313" key="8">
    <source>
        <dbReference type="EMBL" id="SMF36402.1"/>
    </source>
</evidence>
<dbReference type="Gene3D" id="3.50.50.60">
    <property type="entry name" value="FAD/NAD(P)-binding domain"/>
    <property type="match status" value="2"/>
</dbReference>
<dbReference type="GO" id="GO:0016491">
    <property type="term" value="F:oxidoreductase activity"/>
    <property type="evidence" value="ECO:0007669"/>
    <property type="project" value="UniProtKB-KW"/>
</dbReference>
<feature type="domain" description="4Fe-4S ferredoxin-type" evidence="7">
    <location>
        <begin position="56"/>
        <end position="86"/>
    </location>
</feature>
<organism evidence="8 9">
    <name type="scientific">Pseudobacteriovorax antillogorgiicola</name>
    <dbReference type="NCBI Taxonomy" id="1513793"/>
    <lineage>
        <taxon>Bacteria</taxon>
        <taxon>Pseudomonadati</taxon>
        <taxon>Bdellovibrionota</taxon>
        <taxon>Oligoflexia</taxon>
        <taxon>Oligoflexales</taxon>
        <taxon>Pseudobacteriovoracaceae</taxon>
        <taxon>Pseudobacteriovorax</taxon>
    </lineage>
</organism>
<name>A0A1Y6C4W2_9BACT</name>
<evidence type="ECO:0000256" key="6">
    <source>
        <dbReference type="SAM" id="Phobius"/>
    </source>
</evidence>
<dbReference type="RefSeq" id="WP_159455392.1">
    <property type="nucleotide sequence ID" value="NZ_FWZT01000011.1"/>
</dbReference>
<gene>
    <name evidence="8" type="ORF">SAMN06296036_11127</name>
</gene>
<protein>
    <submittedName>
        <fullName evidence="8">Thioredoxin reductase</fullName>
    </submittedName>
</protein>
<evidence type="ECO:0000256" key="3">
    <source>
        <dbReference type="ARBA" id="ARBA00023002"/>
    </source>
</evidence>
<dbReference type="PROSITE" id="PS00198">
    <property type="entry name" value="4FE4S_FER_1"/>
    <property type="match status" value="1"/>
</dbReference>
<keyword evidence="1" id="KW-0285">Flavoprotein</keyword>
<dbReference type="STRING" id="1513793.SAMN06296036_11127"/>
<keyword evidence="6" id="KW-0812">Transmembrane</keyword>
<evidence type="ECO:0000256" key="2">
    <source>
        <dbReference type="ARBA" id="ARBA00022723"/>
    </source>
</evidence>
<dbReference type="PRINTS" id="PR00469">
    <property type="entry name" value="PNDRDTASEII"/>
</dbReference>
<dbReference type="PROSITE" id="PS51379">
    <property type="entry name" value="4FE4S_FER_2"/>
    <property type="match status" value="2"/>
</dbReference>
<dbReference type="Pfam" id="PF13237">
    <property type="entry name" value="Fer4_10"/>
    <property type="match status" value="1"/>
</dbReference>
<dbReference type="InterPro" id="IPR036188">
    <property type="entry name" value="FAD/NAD-bd_sf"/>
</dbReference>
<dbReference type="GO" id="GO:0046872">
    <property type="term" value="F:metal ion binding"/>
    <property type="evidence" value="ECO:0007669"/>
    <property type="project" value="UniProtKB-KW"/>
</dbReference>
<dbReference type="SUPFAM" id="SSF51905">
    <property type="entry name" value="FAD/NAD(P)-binding domain"/>
    <property type="match status" value="3"/>
</dbReference>
<dbReference type="InterPro" id="IPR050097">
    <property type="entry name" value="Ferredoxin-NADP_redctase_2"/>
</dbReference>
<sequence>MLKLYYILTEYLWVFGVGFFVYLALRGVKSREKHEKVAKKKWKDAVEKKMDEPMTLHPEIDPNLCSGCGACVTACPEGEILKLIHHKAKLIEPTKCVGHGACEVACPLDAIKLVFGTKTRGMQLPRISPYYETNVGGLYIAGELGGMGLIRNAVKQGKLAAEHACSKVSPGKAEYDVLVVGAGPAGLAASLTCAEKKKKYICLEQNKFGGTIYNFPKQKVVMSHPLEFPLAGMVKFPRNKVSKEEILAVWGGLRKKYNLQIKENAKFINLKKKNGIFHVETNNGIITASKVIMAMGVRGSPRKLGLKGEESTKVTYNLLDPDQYQKCDIAVVGGGNAAVEAAQYLAKSRLQNRVYLLVRGPQLDRCNEDNQNIIFDMAKKKKVVMCFDTVVSEIYEDYLIVDRQGQRLRLQNDFLFIFAGAELPFKFLESLGVVIDTKYGEAVKTG</sequence>
<evidence type="ECO:0000259" key="7">
    <source>
        <dbReference type="PROSITE" id="PS51379"/>
    </source>
</evidence>
<keyword evidence="3" id="KW-0560">Oxidoreductase</keyword>
<evidence type="ECO:0000256" key="4">
    <source>
        <dbReference type="ARBA" id="ARBA00023004"/>
    </source>
</evidence>
<reference evidence="9" key="1">
    <citation type="submission" date="2017-04" db="EMBL/GenBank/DDBJ databases">
        <authorList>
            <person name="Varghese N."/>
            <person name="Submissions S."/>
        </authorList>
    </citation>
    <scope>NUCLEOTIDE SEQUENCE [LARGE SCALE GENOMIC DNA]</scope>
    <source>
        <strain evidence="9">RKEM611</strain>
    </source>
</reference>
<dbReference type="Pfam" id="PF13738">
    <property type="entry name" value="Pyr_redox_3"/>
    <property type="match status" value="1"/>
</dbReference>
<evidence type="ECO:0000256" key="5">
    <source>
        <dbReference type="ARBA" id="ARBA00023014"/>
    </source>
</evidence>
<feature type="domain" description="4Fe-4S ferredoxin-type" evidence="7">
    <location>
        <begin position="87"/>
        <end position="116"/>
    </location>
</feature>
<keyword evidence="5" id="KW-0411">Iron-sulfur</keyword>
<dbReference type="GO" id="GO:0051536">
    <property type="term" value="F:iron-sulfur cluster binding"/>
    <property type="evidence" value="ECO:0007669"/>
    <property type="project" value="UniProtKB-KW"/>
</dbReference>
<proteinExistence type="predicted"/>
<keyword evidence="6" id="KW-0472">Membrane</keyword>
<dbReference type="SUPFAM" id="SSF54862">
    <property type="entry name" value="4Fe-4S ferredoxins"/>
    <property type="match status" value="1"/>
</dbReference>